<comment type="subcellular location">
    <subcellularLocation>
        <location evidence="1">Cell membrane</location>
        <topology evidence="1">Multi-pass membrane protein</topology>
    </subcellularLocation>
</comment>
<keyword evidence="6 8" id="KW-0472">Membrane</keyword>
<feature type="transmembrane region" description="Helical" evidence="8">
    <location>
        <begin position="266"/>
        <end position="290"/>
    </location>
</feature>
<evidence type="ECO:0000256" key="5">
    <source>
        <dbReference type="ARBA" id="ARBA00022989"/>
    </source>
</evidence>
<dbReference type="Proteomes" id="UP001268256">
    <property type="component" value="Unassembled WGS sequence"/>
</dbReference>
<evidence type="ECO:0000256" key="8">
    <source>
        <dbReference type="SAM" id="Phobius"/>
    </source>
</evidence>
<dbReference type="Pfam" id="PF21082">
    <property type="entry name" value="MS_channel_3rd"/>
    <property type="match status" value="1"/>
</dbReference>
<evidence type="ECO:0000313" key="11">
    <source>
        <dbReference type="EMBL" id="MDS3861468.1"/>
    </source>
</evidence>
<evidence type="ECO:0000256" key="1">
    <source>
        <dbReference type="ARBA" id="ARBA00004651"/>
    </source>
</evidence>
<feature type="domain" description="Mechanosensitive ion channel MscS" evidence="9">
    <location>
        <begin position="402"/>
        <end position="466"/>
    </location>
</feature>
<feature type="transmembrane region" description="Helical" evidence="8">
    <location>
        <begin position="379"/>
        <end position="399"/>
    </location>
</feature>
<feature type="domain" description="Mechanosensitive ion channel MscS C-terminal" evidence="10">
    <location>
        <begin position="471"/>
        <end position="559"/>
    </location>
</feature>
<proteinExistence type="inferred from homology"/>
<dbReference type="InterPro" id="IPR045276">
    <property type="entry name" value="YbiO_bact"/>
</dbReference>
<dbReference type="RefSeq" id="WP_322878710.1">
    <property type="nucleotide sequence ID" value="NZ_JAVMIP010000012.1"/>
</dbReference>
<feature type="transmembrane region" description="Helical" evidence="8">
    <location>
        <begin position="296"/>
        <end position="317"/>
    </location>
</feature>
<dbReference type="Gene3D" id="1.10.287.1260">
    <property type="match status" value="1"/>
</dbReference>
<dbReference type="Gene3D" id="3.30.70.100">
    <property type="match status" value="1"/>
</dbReference>
<reference evidence="12" key="1">
    <citation type="submission" date="2023-07" db="EMBL/GenBank/DDBJ databases">
        <authorList>
            <person name="Luz R."/>
            <person name="Cordeiro R."/>
            <person name="Fonseca A."/>
            <person name="Goncalves V."/>
        </authorList>
    </citation>
    <scope>NUCLEOTIDE SEQUENCE [LARGE SCALE GENOMIC DNA]</scope>
    <source>
        <strain evidence="12">BACA0444</strain>
    </source>
</reference>
<organism evidence="11 12">
    <name type="scientific">Pseudocalidococcus azoricus BACA0444</name>
    <dbReference type="NCBI Taxonomy" id="2918990"/>
    <lineage>
        <taxon>Bacteria</taxon>
        <taxon>Bacillati</taxon>
        <taxon>Cyanobacteriota</taxon>
        <taxon>Cyanophyceae</taxon>
        <taxon>Acaryochloridales</taxon>
        <taxon>Thermosynechococcaceae</taxon>
        <taxon>Pseudocalidococcus</taxon>
        <taxon>Pseudocalidococcus azoricus</taxon>
    </lineage>
</organism>
<dbReference type="SUPFAM" id="SSF50182">
    <property type="entry name" value="Sm-like ribonucleoproteins"/>
    <property type="match status" value="1"/>
</dbReference>
<name>A0AAE4FSE7_9CYAN</name>
<dbReference type="PANTHER" id="PTHR30460:SF0">
    <property type="entry name" value="MODERATE CONDUCTANCE MECHANOSENSITIVE CHANNEL YBIO"/>
    <property type="match status" value="1"/>
</dbReference>
<protein>
    <submittedName>
        <fullName evidence="11">Mechanosensitive ion channel family protein</fullName>
    </submittedName>
</protein>
<dbReference type="EMBL" id="JAVMIP010000012">
    <property type="protein sequence ID" value="MDS3861468.1"/>
    <property type="molecule type" value="Genomic_DNA"/>
</dbReference>
<feature type="transmembrane region" description="Helical" evidence="8">
    <location>
        <begin position="189"/>
        <end position="207"/>
    </location>
</feature>
<evidence type="ECO:0000313" key="12">
    <source>
        <dbReference type="Proteomes" id="UP001268256"/>
    </source>
</evidence>
<evidence type="ECO:0000256" key="6">
    <source>
        <dbReference type="ARBA" id="ARBA00023136"/>
    </source>
</evidence>
<dbReference type="GO" id="GO:0008381">
    <property type="term" value="F:mechanosensitive monoatomic ion channel activity"/>
    <property type="evidence" value="ECO:0007669"/>
    <property type="project" value="InterPro"/>
</dbReference>
<comment type="caution">
    <text evidence="11">The sequence shown here is derived from an EMBL/GenBank/DDBJ whole genome shotgun (WGS) entry which is preliminary data.</text>
</comment>
<keyword evidence="12" id="KW-1185">Reference proteome</keyword>
<evidence type="ECO:0000256" key="3">
    <source>
        <dbReference type="ARBA" id="ARBA00022475"/>
    </source>
</evidence>
<dbReference type="InterPro" id="IPR006685">
    <property type="entry name" value="MscS_channel_2nd"/>
</dbReference>
<dbReference type="SUPFAM" id="SSF82689">
    <property type="entry name" value="Mechanosensitive channel protein MscS (YggB), C-terminal domain"/>
    <property type="match status" value="1"/>
</dbReference>
<dbReference type="InterPro" id="IPR010920">
    <property type="entry name" value="LSM_dom_sf"/>
</dbReference>
<dbReference type="AlphaFoldDB" id="A0AAE4FSE7"/>
<comment type="similarity">
    <text evidence="2">Belongs to the MscS (TC 1.A.23) family.</text>
</comment>
<feature type="compositionally biased region" description="Polar residues" evidence="7">
    <location>
        <begin position="562"/>
        <end position="573"/>
    </location>
</feature>
<dbReference type="FunFam" id="2.30.30.60:FF:000001">
    <property type="entry name" value="MscS Mechanosensitive ion channel"/>
    <property type="match status" value="1"/>
</dbReference>
<dbReference type="InterPro" id="IPR023408">
    <property type="entry name" value="MscS_beta-dom_sf"/>
</dbReference>
<evidence type="ECO:0000256" key="7">
    <source>
        <dbReference type="SAM" id="MobiDB-lite"/>
    </source>
</evidence>
<evidence type="ECO:0000259" key="10">
    <source>
        <dbReference type="Pfam" id="PF21082"/>
    </source>
</evidence>
<evidence type="ECO:0000256" key="2">
    <source>
        <dbReference type="ARBA" id="ARBA00008017"/>
    </source>
</evidence>
<evidence type="ECO:0000259" key="9">
    <source>
        <dbReference type="Pfam" id="PF00924"/>
    </source>
</evidence>
<gene>
    <name evidence="11" type="ORF">RIF25_11690</name>
</gene>
<keyword evidence="4 8" id="KW-0812">Transmembrane</keyword>
<sequence length="586" mass="64967">MTLSFLLVVGLELPSWGQFTIPGLTTSGSSRPPTGVVRQGNIEAAPVWFDGEILFAVTAPTVRDRDNPGDLLPVEMRVELIQANLRRALFTDVSFSFVDALQLRYPKPDNVVAGVALFNGETIITVRTNEQQRPQKILTVTETDADFYSLAIPDLAAEWQKKIQVALREAAAERAPDALISQLSRACQILVLMASLSLGVLILQRLLTLRLQSLKQAYTQAPLDSPEPNPTPPPTGLQRFFQLLPGPELFSSEFDLKDKHIKFLKLIQFLLTWSQAALWLGGTFLILHLFPWTRFFALQVLGLPIWWLVIWFLGGLANSLGDIALERMGTLWHRYPVSAETDLQRRHLRISTALKVFAGLKTTLIYAIALGLIVNSVGIPVVSVIAIGGLLAFALSLGAQSLVRDLINGAFILWEDQFGIGDVVAIGAVSGAVENMNLRITQLRNGEGRLITIPNSAISVVENLTRTWSRVDFTIDIDPKTPADQALDCLKQVTTQLYTEPAWQEQILEPPEVLGIEQLTHSGLTIRIWIKTKPGRQWAVGRELRQRVQRTMLKMGLEIGRPQQTLFNQQNGKINGPSPQPTDQPS</sequence>
<feature type="transmembrane region" description="Helical" evidence="8">
    <location>
        <begin position="353"/>
        <end position="373"/>
    </location>
</feature>
<feature type="region of interest" description="Disordered" evidence="7">
    <location>
        <begin position="561"/>
        <end position="586"/>
    </location>
</feature>
<dbReference type="GO" id="GO:0005886">
    <property type="term" value="C:plasma membrane"/>
    <property type="evidence" value="ECO:0007669"/>
    <property type="project" value="UniProtKB-SubCell"/>
</dbReference>
<keyword evidence="5 8" id="KW-1133">Transmembrane helix</keyword>
<dbReference type="InterPro" id="IPR011066">
    <property type="entry name" value="MscS_channel_C_sf"/>
</dbReference>
<keyword evidence="3" id="KW-1003">Cell membrane</keyword>
<evidence type="ECO:0000256" key="4">
    <source>
        <dbReference type="ARBA" id="ARBA00022692"/>
    </source>
</evidence>
<dbReference type="PANTHER" id="PTHR30460">
    <property type="entry name" value="MODERATE CONDUCTANCE MECHANOSENSITIVE CHANNEL YBIO"/>
    <property type="match status" value="1"/>
</dbReference>
<dbReference type="InterPro" id="IPR049278">
    <property type="entry name" value="MS_channel_C"/>
</dbReference>
<dbReference type="Pfam" id="PF00924">
    <property type="entry name" value="MS_channel_2nd"/>
    <property type="match status" value="1"/>
</dbReference>
<accession>A0AAE4FSE7</accession>
<dbReference type="Gene3D" id="2.30.30.60">
    <property type="match status" value="1"/>
</dbReference>